<sequence length="17" mass="1869">MLSTKSSNGYLNIISKL</sequence>
<proteinExistence type="predicted"/>
<protein>
    <submittedName>
        <fullName evidence="1">Uncharacterized protein</fullName>
    </submittedName>
</protein>
<reference evidence="1" key="1">
    <citation type="submission" date="2014-09" db="EMBL/GenBank/DDBJ databases">
        <authorList>
            <person name="Magalhaes I.L.F."/>
            <person name="Oliveira U."/>
            <person name="Santos F.R."/>
            <person name="Vidigal T.H.D.A."/>
            <person name="Brescovit A.D."/>
            <person name="Santos A.J."/>
        </authorList>
    </citation>
    <scope>NUCLEOTIDE SEQUENCE</scope>
    <source>
        <tissue evidence="1">Shoot tissue taken approximately 20 cm above the soil surface</tissue>
    </source>
</reference>
<evidence type="ECO:0000313" key="1">
    <source>
        <dbReference type="EMBL" id="JAE09631.1"/>
    </source>
</evidence>
<dbReference type="EMBL" id="GBRH01188265">
    <property type="protein sequence ID" value="JAE09631.1"/>
    <property type="molecule type" value="Transcribed_RNA"/>
</dbReference>
<name>A0A0A9FHR9_ARUDO</name>
<organism evidence="1">
    <name type="scientific">Arundo donax</name>
    <name type="common">Giant reed</name>
    <name type="synonym">Donax arundinaceus</name>
    <dbReference type="NCBI Taxonomy" id="35708"/>
    <lineage>
        <taxon>Eukaryota</taxon>
        <taxon>Viridiplantae</taxon>
        <taxon>Streptophyta</taxon>
        <taxon>Embryophyta</taxon>
        <taxon>Tracheophyta</taxon>
        <taxon>Spermatophyta</taxon>
        <taxon>Magnoliopsida</taxon>
        <taxon>Liliopsida</taxon>
        <taxon>Poales</taxon>
        <taxon>Poaceae</taxon>
        <taxon>PACMAD clade</taxon>
        <taxon>Arundinoideae</taxon>
        <taxon>Arundineae</taxon>
        <taxon>Arundo</taxon>
    </lineage>
</organism>
<dbReference type="AlphaFoldDB" id="A0A0A9FHR9"/>
<accession>A0A0A9FHR9</accession>
<reference evidence="1" key="2">
    <citation type="journal article" date="2015" name="Data Brief">
        <title>Shoot transcriptome of the giant reed, Arundo donax.</title>
        <authorList>
            <person name="Barrero R.A."/>
            <person name="Guerrero F.D."/>
            <person name="Moolhuijzen P."/>
            <person name="Goolsby J.A."/>
            <person name="Tidwell J."/>
            <person name="Bellgard S.E."/>
            <person name="Bellgard M.I."/>
        </authorList>
    </citation>
    <scope>NUCLEOTIDE SEQUENCE</scope>
    <source>
        <tissue evidence="1">Shoot tissue taken approximately 20 cm above the soil surface</tissue>
    </source>
</reference>